<evidence type="ECO:0000259" key="1">
    <source>
        <dbReference type="Pfam" id="PF01078"/>
    </source>
</evidence>
<protein>
    <submittedName>
        <fullName evidence="3">Uncharacterized protein</fullName>
    </submittedName>
</protein>
<evidence type="ECO:0000313" key="3">
    <source>
        <dbReference type="EMBL" id="GMA85597.1"/>
    </source>
</evidence>
<dbReference type="Proteomes" id="UP001157017">
    <property type="component" value="Unassembled WGS sequence"/>
</dbReference>
<dbReference type="EMBL" id="BSUZ01000001">
    <property type="protein sequence ID" value="GMA85597.1"/>
    <property type="molecule type" value="Genomic_DNA"/>
</dbReference>
<name>A0ABQ6JCV5_9ACTN</name>
<comment type="caution">
    <text evidence="3">The sequence shown here is derived from an EMBL/GenBank/DDBJ whole genome shotgun (WGS) entry which is preliminary data.</text>
</comment>
<keyword evidence="4" id="KW-1185">Reference proteome</keyword>
<feature type="domain" description="Mg chelatase-related protein C-terminal" evidence="2">
    <location>
        <begin position="52"/>
        <end position="90"/>
    </location>
</feature>
<dbReference type="InterPro" id="IPR000523">
    <property type="entry name" value="Mg_chelatse_chII-like_cat_dom"/>
</dbReference>
<accession>A0ABQ6JCV5</accession>
<dbReference type="InterPro" id="IPR025158">
    <property type="entry name" value="Mg_chelat-rel_C"/>
</dbReference>
<dbReference type="Pfam" id="PF01078">
    <property type="entry name" value="Mg_chelatase"/>
    <property type="match status" value="1"/>
</dbReference>
<feature type="domain" description="Magnesium chelatase ChlI-like catalytic" evidence="1">
    <location>
        <begin position="4"/>
        <end position="42"/>
    </location>
</feature>
<sequence length="98" mass="10524">MATTPTARCECSATVRRRYLQRLSGPLLDRVDIQVHVLPVTRAALSPDEQPEASASVAARVRAARAAQQERWAGTGWLLNAHAPGTSLRRAPGGARPT</sequence>
<evidence type="ECO:0000313" key="4">
    <source>
        <dbReference type="Proteomes" id="UP001157017"/>
    </source>
</evidence>
<evidence type="ECO:0000259" key="2">
    <source>
        <dbReference type="Pfam" id="PF13335"/>
    </source>
</evidence>
<gene>
    <name evidence="3" type="ORF">GCM10025868_08470</name>
</gene>
<dbReference type="Pfam" id="PF13335">
    <property type="entry name" value="Mg_chelatase_C"/>
    <property type="match status" value="1"/>
</dbReference>
<proteinExistence type="predicted"/>
<reference evidence="4" key="1">
    <citation type="journal article" date="2019" name="Int. J. Syst. Evol. Microbiol.">
        <title>The Global Catalogue of Microorganisms (GCM) 10K type strain sequencing project: providing services to taxonomists for standard genome sequencing and annotation.</title>
        <authorList>
            <consortium name="The Broad Institute Genomics Platform"/>
            <consortium name="The Broad Institute Genome Sequencing Center for Infectious Disease"/>
            <person name="Wu L."/>
            <person name="Ma J."/>
        </authorList>
    </citation>
    <scope>NUCLEOTIDE SEQUENCE [LARGE SCALE GENOMIC DNA]</scope>
    <source>
        <strain evidence="4">NBRC 108730</strain>
    </source>
</reference>
<organism evidence="3 4">
    <name type="scientific">Angustibacter aerolatus</name>
    <dbReference type="NCBI Taxonomy" id="1162965"/>
    <lineage>
        <taxon>Bacteria</taxon>
        <taxon>Bacillati</taxon>
        <taxon>Actinomycetota</taxon>
        <taxon>Actinomycetes</taxon>
        <taxon>Kineosporiales</taxon>
        <taxon>Kineosporiaceae</taxon>
    </lineage>
</organism>